<sequence length="507" mass="49495">MGVMGWLDEKLGGVDEAVGSAVDTATDAVGDAANATWGAVSEAAGTVRDEVGSVLGFDTRAENAQQEQAAKAKEQGQQLREELAQRNQRLDAPAGYDPASITQQENWQSYDHRRIYDTNQNTLSQSDAAEVAEGWRSIGKELSSIGDELVEEATRAIDSGWSGEAAEAAKQSAQPLAKWSRGSGECFQLTGNKIEESGSAAGQVKAMVPEPQDHDVSQTVVSGIATGGLGAGADALRQMHERQQAERKAQETMDRVLGATYRNVDTTVPAYRQLDGKKAPPGDSKPDDPGTAGIPPGTGPGGGTGGYSGGGAGTAGYPGGGYSEGGYSGGGPGTGQGSGSGWDGQSQRPGGSGTGTLPGGGSAVPPSGSESAWATPPSAGGAGAGAGGPGAGGAAGGAGGAGAGGGAVAGGYAGGGPGGAGAGSGLGQGGRSGTGAVKSGGGPAAGGGGSAASSAGRGGAGRAPMGMGAGQGGQGGEEEEHERPSWLEEWDDVWFNDMPKTAPPVIE</sequence>
<keyword evidence="2" id="KW-0175">Coiled coil</keyword>
<evidence type="ECO:0000313" key="6">
    <source>
        <dbReference type="Proteomes" id="UP000199301"/>
    </source>
</evidence>
<feature type="domain" description="PPE" evidence="4">
    <location>
        <begin position="130"/>
        <end position="213"/>
    </location>
</feature>
<dbReference type="RefSeq" id="WP_092520526.1">
    <property type="nucleotide sequence ID" value="NZ_FNKO01000001.1"/>
</dbReference>
<dbReference type="OrthoDB" id="3681508at2"/>
<dbReference type="Proteomes" id="UP000199301">
    <property type="component" value="Unassembled WGS sequence"/>
</dbReference>
<dbReference type="Gene3D" id="1.20.1260.20">
    <property type="entry name" value="PPE superfamily"/>
    <property type="match status" value="1"/>
</dbReference>
<proteinExistence type="inferred from homology"/>
<evidence type="ECO:0000256" key="1">
    <source>
        <dbReference type="ARBA" id="ARBA00010652"/>
    </source>
</evidence>
<reference evidence="6" key="1">
    <citation type="submission" date="2016-10" db="EMBL/GenBank/DDBJ databases">
        <authorList>
            <person name="Varghese N."/>
            <person name="Submissions S."/>
        </authorList>
    </citation>
    <scope>NUCLEOTIDE SEQUENCE [LARGE SCALE GENOMIC DNA]</scope>
    <source>
        <strain evidence="6">DSM 45459</strain>
    </source>
</reference>
<evidence type="ECO:0000259" key="4">
    <source>
        <dbReference type="Pfam" id="PF00823"/>
    </source>
</evidence>
<dbReference type="EMBL" id="FNKO01000001">
    <property type="protein sequence ID" value="SDQ11645.1"/>
    <property type="molecule type" value="Genomic_DNA"/>
</dbReference>
<organism evidence="5 6">
    <name type="scientific">Actinopolyspora saharensis</name>
    <dbReference type="NCBI Taxonomy" id="995062"/>
    <lineage>
        <taxon>Bacteria</taxon>
        <taxon>Bacillati</taxon>
        <taxon>Actinomycetota</taxon>
        <taxon>Actinomycetes</taxon>
        <taxon>Actinopolysporales</taxon>
        <taxon>Actinopolysporaceae</taxon>
        <taxon>Actinopolyspora</taxon>
    </lineage>
</organism>
<feature type="region of interest" description="Disordered" evidence="3">
    <location>
        <begin position="424"/>
        <end position="507"/>
    </location>
</feature>
<keyword evidence="6" id="KW-1185">Reference proteome</keyword>
<evidence type="ECO:0000313" key="5">
    <source>
        <dbReference type="EMBL" id="SDQ11645.1"/>
    </source>
</evidence>
<dbReference type="Pfam" id="PF00823">
    <property type="entry name" value="PPE"/>
    <property type="match status" value="1"/>
</dbReference>
<comment type="similarity">
    <text evidence="1">Belongs to the mycobacterial PPE family.</text>
</comment>
<feature type="compositionally biased region" description="Gly residues" evidence="3">
    <location>
        <begin position="380"/>
        <end position="402"/>
    </location>
</feature>
<feature type="region of interest" description="Disordered" evidence="3">
    <location>
        <begin position="326"/>
        <end position="402"/>
    </location>
</feature>
<feature type="compositionally biased region" description="Basic and acidic residues" evidence="3">
    <location>
        <begin position="274"/>
        <end position="288"/>
    </location>
</feature>
<feature type="compositionally biased region" description="Gly residues" evidence="3">
    <location>
        <begin position="350"/>
        <end position="362"/>
    </location>
</feature>
<evidence type="ECO:0000256" key="2">
    <source>
        <dbReference type="SAM" id="Coils"/>
    </source>
</evidence>
<dbReference type="AlphaFoldDB" id="A0A1H0Y8Z8"/>
<feature type="coiled-coil region" evidence="2">
    <location>
        <begin position="62"/>
        <end position="89"/>
    </location>
</feature>
<feature type="region of interest" description="Disordered" evidence="3">
    <location>
        <begin position="267"/>
        <end position="307"/>
    </location>
</feature>
<accession>A0A1H0Y8Z8</accession>
<feature type="compositionally biased region" description="Gly residues" evidence="3">
    <location>
        <begin position="326"/>
        <end position="342"/>
    </location>
</feature>
<dbReference type="InterPro" id="IPR038332">
    <property type="entry name" value="PPE_sf"/>
</dbReference>
<evidence type="ECO:0000256" key="3">
    <source>
        <dbReference type="SAM" id="MobiDB-lite"/>
    </source>
</evidence>
<dbReference type="InterPro" id="IPR000030">
    <property type="entry name" value="PPE_dom"/>
</dbReference>
<feature type="compositionally biased region" description="Gly residues" evidence="3">
    <location>
        <begin position="424"/>
        <end position="475"/>
    </location>
</feature>
<gene>
    <name evidence="5" type="ORF">SAMN04489718_0303</name>
</gene>
<protein>
    <submittedName>
        <fullName evidence="5">PPE family protein</fullName>
    </submittedName>
</protein>
<name>A0A1H0Y8Z8_9ACTN</name>
<dbReference type="SUPFAM" id="SSF140459">
    <property type="entry name" value="PE/PPE dimer-like"/>
    <property type="match status" value="1"/>
</dbReference>
<dbReference type="STRING" id="995062.SAMN04489718_0303"/>